<organism evidence="1 2">
    <name type="scientific">Actinopolymorpha singaporensis</name>
    <dbReference type="NCBI Taxonomy" id="117157"/>
    <lineage>
        <taxon>Bacteria</taxon>
        <taxon>Bacillati</taxon>
        <taxon>Actinomycetota</taxon>
        <taxon>Actinomycetes</taxon>
        <taxon>Propionibacteriales</taxon>
        <taxon>Actinopolymorphaceae</taxon>
        <taxon>Actinopolymorpha</taxon>
    </lineage>
</organism>
<dbReference type="CDD" id="cd15482">
    <property type="entry name" value="Sialidase_non-viral"/>
    <property type="match status" value="1"/>
</dbReference>
<evidence type="ECO:0000313" key="2">
    <source>
        <dbReference type="Proteomes" id="UP000198983"/>
    </source>
</evidence>
<dbReference type="GO" id="GO:0010411">
    <property type="term" value="P:xyloglucan metabolic process"/>
    <property type="evidence" value="ECO:0007669"/>
    <property type="project" value="TreeGrafter"/>
</dbReference>
<proteinExistence type="predicted"/>
<dbReference type="Gene3D" id="2.130.10.10">
    <property type="entry name" value="YVTN repeat-like/Quinoprotein amine dehydrogenase"/>
    <property type="match status" value="1"/>
</dbReference>
<gene>
    <name evidence="1" type="ORF">SAMN04489717_4131</name>
</gene>
<sequence>MPDVHPGAARRVVLLVGTTKGAFFLHSDEHRQDWTLTGPHLGGWEVFSLLGDSRQGRRRIFAGTHHQSGGATIQVSDDLGASWRPVEEGPRFTPLGDFDWEKGRWIPNQPGTQREWRLNRFWQLVQGHDSQPDTVFAGSEEAALFVSHDAGEHWKELSGLTAHPTRPDWGPGAAGMGLHTILVHPDNPDRMWVAASAVGVFRTDDAGATWQTCNAGLDRQPVAGRSAEIGYCAHKIVLDPDDPEVLYMQDHGGVNKSVDGGDSWFPIEKGLGAEGDERFGFPMAVARSGELYIFPLKNSEHRVARDGRMMVYRSDDRGESWQPVPGDFAATTSYVNVLRDGMAVDSLEPHGLYFGTSSGDLFYSLDRGTSWSAIEGRFPRITCVKTWLLPA</sequence>
<dbReference type="AlphaFoldDB" id="A0A1H1VNK7"/>
<reference evidence="1 2" key="1">
    <citation type="submission" date="2016-10" db="EMBL/GenBank/DDBJ databases">
        <authorList>
            <person name="de Groot N.N."/>
        </authorList>
    </citation>
    <scope>NUCLEOTIDE SEQUENCE [LARGE SCALE GENOMIC DNA]</scope>
    <source>
        <strain evidence="1 2">DSM 22024</strain>
    </source>
</reference>
<dbReference type="SUPFAM" id="SSF110296">
    <property type="entry name" value="Oligoxyloglucan reducing end-specific cellobiohydrolase"/>
    <property type="match status" value="1"/>
</dbReference>
<dbReference type="InterPro" id="IPR015943">
    <property type="entry name" value="WD40/YVTN_repeat-like_dom_sf"/>
</dbReference>
<dbReference type="PANTHER" id="PTHR43739:SF5">
    <property type="entry name" value="EXO-ALPHA-SIALIDASE"/>
    <property type="match status" value="1"/>
</dbReference>
<dbReference type="InterPro" id="IPR052025">
    <property type="entry name" value="Xyloglucanase_GH74"/>
</dbReference>
<evidence type="ECO:0008006" key="3">
    <source>
        <dbReference type="Google" id="ProtNLM"/>
    </source>
</evidence>
<dbReference type="EMBL" id="LT629732">
    <property type="protein sequence ID" value="SDS85981.1"/>
    <property type="molecule type" value="Genomic_DNA"/>
</dbReference>
<name>A0A1H1VNK7_9ACTN</name>
<dbReference type="RefSeq" id="WP_157728716.1">
    <property type="nucleotide sequence ID" value="NZ_LT629732.1"/>
</dbReference>
<dbReference type="STRING" id="117157.SAMN04489717_4131"/>
<keyword evidence="2" id="KW-1185">Reference proteome</keyword>
<protein>
    <recommendedName>
        <fullName evidence="3">BNR/Asp-box repeat-containing protein</fullName>
    </recommendedName>
</protein>
<evidence type="ECO:0000313" key="1">
    <source>
        <dbReference type="EMBL" id="SDS85981.1"/>
    </source>
</evidence>
<dbReference type="OrthoDB" id="9764804at2"/>
<dbReference type="PANTHER" id="PTHR43739">
    <property type="entry name" value="XYLOGLUCANASE (EUROFUNG)"/>
    <property type="match status" value="1"/>
</dbReference>
<dbReference type="Proteomes" id="UP000198983">
    <property type="component" value="Chromosome I"/>
</dbReference>
<accession>A0A1H1VNK7</accession>